<feature type="compositionally biased region" description="Basic and acidic residues" evidence="1">
    <location>
        <begin position="1014"/>
        <end position="1028"/>
    </location>
</feature>
<feature type="region of interest" description="Disordered" evidence="1">
    <location>
        <begin position="353"/>
        <end position="1028"/>
    </location>
</feature>
<feature type="compositionally biased region" description="Low complexity" evidence="1">
    <location>
        <begin position="826"/>
        <end position="853"/>
    </location>
</feature>
<feature type="compositionally biased region" description="Acidic residues" evidence="1">
    <location>
        <begin position="83"/>
        <end position="92"/>
    </location>
</feature>
<dbReference type="RefSeq" id="XP_025359228.1">
    <property type="nucleotide sequence ID" value="XM_025507177.1"/>
</dbReference>
<feature type="region of interest" description="Disordered" evidence="1">
    <location>
        <begin position="113"/>
        <end position="142"/>
    </location>
</feature>
<feature type="compositionally biased region" description="Low complexity" evidence="1">
    <location>
        <begin position="766"/>
        <end position="795"/>
    </location>
</feature>
<dbReference type="GeneID" id="37029000"/>
<dbReference type="Proteomes" id="UP000245884">
    <property type="component" value="Unassembled WGS sequence"/>
</dbReference>
<feature type="compositionally biased region" description="Basic and acidic residues" evidence="1">
    <location>
        <begin position="606"/>
        <end position="619"/>
    </location>
</feature>
<gene>
    <name evidence="2" type="ORF">BDZ90DRAFT_234887</name>
</gene>
<feature type="compositionally biased region" description="Polar residues" evidence="1">
    <location>
        <begin position="522"/>
        <end position="535"/>
    </location>
</feature>
<feature type="compositionally biased region" description="Low complexity" evidence="1">
    <location>
        <begin position="120"/>
        <end position="132"/>
    </location>
</feature>
<feature type="compositionally biased region" description="Low complexity" evidence="1">
    <location>
        <begin position="559"/>
        <end position="583"/>
    </location>
</feature>
<evidence type="ECO:0000313" key="3">
    <source>
        <dbReference type="Proteomes" id="UP000245884"/>
    </source>
</evidence>
<sequence>MPTATSTPGDTAAMLPPLTPVPKFDSPVNPLEHQGNSGSSSASTFRHAIADRSATAGQANVIASTSISSVMGARAGPANGHGDDEESEDEDVMFVSMEWHAPAKLNDELPPQAVVKKESSSAPQQQPHSPLQEPHDHGSNDAMYIDMTRTSQEDDDASLPTAREMNSAAAASSSASALTSAPPATYITSIVTGRPHPINLNTWRWAAAANIPLPKRDIGGWKVLTPWPRARPSRGDADIPESGAMSYSTLSTAALEQRRNQILDVDGFLRRAAKLRSTGTSPWSDAAKAECEKSKQRGKRRGRSTSRSPPPNRCHYPLPKIYADLLGEIRDEERASSRWASRMISEACDVAWDSDDDADHDDPWQMHHAPSEAGSSRFAGPSDRGIRLGSTVSSLGAMTSAGGAVGSDSRERRPRRTQGVAPTTTTIAAAVTRSAVSQRTQRRYSAMSQRDVEDLWSESGPSMEIQTRRKTRRRGAGPAITAATTTGDLQTQSERPRDSLSRSISPQQVRQPRNSGAGGSRPSPTSRGLSSSMPSPDNAAELRRNAEGMTSAAMSSFPSTSTYASTRSPAAASSALPSGSSRAAPRHMTIVAPRETTTASSFGITEARHRPELQRRRSSGETMDAAPIQWDMSAYNSFPTGRADSSFAESSRRRRRRPSASDTEDEEEGYGGNNESFRNAHRREGKQRASGSKRTTQGSRSVASARGVTPASEGGSPPYLPTSRLPATSSWRPLSSASNFRTHAQASSFDPDPRSRSSSIEMTDGQAFQAALAAAASHSPSKGGTSSSSPRRPGASMGGGRRRRKRMSSAGSISGAAGAGTGSGGVALASATGAGPMSTFSTGPSSSSSLSSSQRRELQFDRRTGTLLAAPQGNPGARNGGRAESTTNGSNPSREIAAASPEDLHVDISDSHDAQDSDEDDERPPQHEETPYRARLISSFSSQARRAERDHLTSPPASRWVPLHSQNIQSRQQHRAQQASTSSDGGRMGGLAAAAAEAQELRAGSWPSGSQVRGKGDRERPFELSDSE</sequence>
<feature type="compositionally biased region" description="Basic and acidic residues" evidence="1">
    <location>
        <begin position="902"/>
        <end position="915"/>
    </location>
</feature>
<organism evidence="2 3">
    <name type="scientific">Jaminaea rosea</name>
    <dbReference type="NCBI Taxonomy" id="1569628"/>
    <lineage>
        <taxon>Eukaryota</taxon>
        <taxon>Fungi</taxon>
        <taxon>Dikarya</taxon>
        <taxon>Basidiomycota</taxon>
        <taxon>Ustilaginomycotina</taxon>
        <taxon>Exobasidiomycetes</taxon>
        <taxon>Microstromatales</taxon>
        <taxon>Microstromatales incertae sedis</taxon>
        <taxon>Jaminaea</taxon>
    </lineage>
</organism>
<dbReference type="AlphaFoldDB" id="A0A316UH78"/>
<proteinExistence type="predicted"/>
<feature type="compositionally biased region" description="Basic and acidic residues" evidence="1">
    <location>
        <begin position="854"/>
        <end position="864"/>
    </location>
</feature>
<feature type="compositionally biased region" description="Polar residues" evidence="1">
    <location>
        <begin position="725"/>
        <end position="746"/>
    </location>
</feature>
<feature type="compositionally biased region" description="Polar residues" evidence="1">
    <location>
        <begin position="501"/>
        <end position="514"/>
    </location>
</feature>
<feature type="region of interest" description="Disordered" evidence="1">
    <location>
        <begin position="1"/>
        <end position="45"/>
    </location>
</feature>
<accession>A0A316UH78</accession>
<keyword evidence="3" id="KW-1185">Reference proteome</keyword>
<feature type="compositionally biased region" description="Basic and acidic residues" evidence="1">
    <location>
        <begin position="923"/>
        <end position="932"/>
    </location>
</feature>
<feature type="compositionally biased region" description="Polar residues" evidence="1">
    <location>
        <begin position="884"/>
        <end position="893"/>
    </location>
</feature>
<feature type="compositionally biased region" description="Low complexity" evidence="1">
    <location>
        <begin position="969"/>
        <end position="1004"/>
    </location>
</feature>
<protein>
    <recommendedName>
        <fullName evidence="4">Rrn9 domain-containing protein</fullName>
    </recommendedName>
</protein>
<evidence type="ECO:0008006" key="4">
    <source>
        <dbReference type="Google" id="ProtNLM"/>
    </source>
</evidence>
<feature type="region of interest" description="Disordered" evidence="1">
    <location>
        <begin position="67"/>
        <end position="101"/>
    </location>
</feature>
<feature type="compositionally biased region" description="Polar residues" evidence="1">
    <location>
        <begin position="34"/>
        <end position="44"/>
    </location>
</feature>
<evidence type="ECO:0000256" key="1">
    <source>
        <dbReference type="SAM" id="MobiDB-lite"/>
    </source>
</evidence>
<feature type="compositionally biased region" description="Polar residues" evidence="1">
    <location>
        <begin position="689"/>
        <end position="702"/>
    </location>
</feature>
<reference evidence="2 3" key="1">
    <citation type="journal article" date="2018" name="Mol. Biol. Evol.">
        <title>Broad Genomic Sampling Reveals a Smut Pathogenic Ancestry of the Fungal Clade Ustilaginomycotina.</title>
        <authorList>
            <person name="Kijpornyongpan T."/>
            <person name="Mondo S.J."/>
            <person name="Barry K."/>
            <person name="Sandor L."/>
            <person name="Lee J."/>
            <person name="Lipzen A."/>
            <person name="Pangilinan J."/>
            <person name="LaButti K."/>
            <person name="Hainaut M."/>
            <person name="Henrissat B."/>
            <person name="Grigoriev I.V."/>
            <person name="Spatafora J.W."/>
            <person name="Aime M.C."/>
        </authorList>
    </citation>
    <scope>NUCLEOTIDE SEQUENCE [LARGE SCALE GENOMIC DNA]</scope>
    <source>
        <strain evidence="2 3">MCA 5214</strain>
    </source>
</reference>
<feature type="region of interest" description="Disordered" evidence="1">
    <location>
        <begin position="279"/>
        <end position="317"/>
    </location>
</feature>
<feature type="compositionally biased region" description="Low complexity" evidence="1">
    <location>
        <begin position="476"/>
        <end position="487"/>
    </location>
</feature>
<evidence type="ECO:0000313" key="2">
    <source>
        <dbReference type="EMBL" id="PWN24616.1"/>
    </source>
</evidence>
<dbReference type="EMBL" id="KZ819680">
    <property type="protein sequence ID" value="PWN24616.1"/>
    <property type="molecule type" value="Genomic_DNA"/>
</dbReference>
<feature type="compositionally biased region" description="Low complexity" evidence="1">
    <location>
        <begin position="420"/>
        <end position="436"/>
    </location>
</feature>
<name>A0A316UH78_9BASI</name>